<keyword evidence="2" id="KW-1185">Reference proteome</keyword>
<dbReference type="GO" id="GO:0016791">
    <property type="term" value="F:phosphatase activity"/>
    <property type="evidence" value="ECO:0007669"/>
    <property type="project" value="TreeGrafter"/>
</dbReference>
<dbReference type="GeneID" id="27905774"/>
<dbReference type="Pfam" id="PF00300">
    <property type="entry name" value="His_Phos_1"/>
    <property type="match status" value="1"/>
</dbReference>
<dbReference type="RefSeq" id="XP_016765557.1">
    <property type="nucleotide sequence ID" value="XM_016908637.1"/>
</dbReference>
<protein>
    <submittedName>
        <fullName evidence="1">Phosphoglycerate mutase-like protein</fullName>
    </submittedName>
</protein>
<dbReference type="EMBL" id="KB456260">
    <property type="protein sequence ID" value="EMF17436.1"/>
    <property type="molecule type" value="Genomic_DNA"/>
</dbReference>
<evidence type="ECO:0000313" key="1">
    <source>
        <dbReference type="EMBL" id="EMF17436.1"/>
    </source>
</evidence>
<accession>N1QJM5</accession>
<dbReference type="Proteomes" id="UP000016931">
    <property type="component" value="Unassembled WGS sequence"/>
</dbReference>
<dbReference type="PANTHER" id="PTHR48100:SF54">
    <property type="entry name" value="PHOSPHATASE SPAC5H10.03-RELATED"/>
    <property type="match status" value="1"/>
</dbReference>
<dbReference type="OrthoDB" id="496981at2759"/>
<organism evidence="1 2">
    <name type="scientific">Sphaerulina musiva (strain SO2202)</name>
    <name type="common">Poplar stem canker fungus</name>
    <name type="synonym">Septoria musiva</name>
    <dbReference type="NCBI Taxonomy" id="692275"/>
    <lineage>
        <taxon>Eukaryota</taxon>
        <taxon>Fungi</taxon>
        <taxon>Dikarya</taxon>
        <taxon>Ascomycota</taxon>
        <taxon>Pezizomycotina</taxon>
        <taxon>Dothideomycetes</taxon>
        <taxon>Dothideomycetidae</taxon>
        <taxon>Mycosphaerellales</taxon>
        <taxon>Mycosphaerellaceae</taxon>
        <taxon>Sphaerulina</taxon>
    </lineage>
</organism>
<dbReference type="InterPro" id="IPR013078">
    <property type="entry name" value="His_Pase_superF_clade-1"/>
</dbReference>
<dbReference type="SUPFAM" id="SSF53254">
    <property type="entry name" value="Phosphoglycerate mutase-like"/>
    <property type="match status" value="1"/>
</dbReference>
<dbReference type="CDD" id="cd07067">
    <property type="entry name" value="HP_PGM_like"/>
    <property type="match status" value="1"/>
</dbReference>
<dbReference type="InterPro" id="IPR050275">
    <property type="entry name" value="PGM_Phosphatase"/>
</dbReference>
<dbReference type="HOGENOM" id="CLU_039184_1_1_1"/>
<dbReference type="GO" id="GO:0005737">
    <property type="term" value="C:cytoplasm"/>
    <property type="evidence" value="ECO:0007669"/>
    <property type="project" value="TreeGrafter"/>
</dbReference>
<dbReference type="SMART" id="SM00855">
    <property type="entry name" value="PGAM"/>
    <property type="match status" value="1"/>
</dbReference>
<reference evidence="1 2" key="1">
    <citation type="journal article" date="2012" name="PLoS Pathog.">
        <title>Diverse lifestyles and strategies of plant pathogenesis encoded in the genomes of eighteen Dothideomycetes fungi.</title>
        <authorList>
            <person name="Ohm R.A."/>
            <person name="Feau N."/>
            <person name="Henrissat B."/>
            <person name="Schoch C.L."/>
            <person name="Horwitz B.A."/>
            <person name="Barry K.W."/>
            <person name="Condon B.J."/>
            <person name="Copeland A.C."/>
            <person name="Dhillon B."/>
            <person name="Glaser F."/>
            <person name="Hesse C.N."/>
            <person name="Kosti I."/>
            <person name="LaButti K."/>
            <person name="Lindquist E.A."/>
            <person name="Lucas S."/>
            <person name="Salamov A.A."/>
            <person name="Bradshaw R.E."/>
            <person name="Ciuffetti L."/>
            <person name="Hamelin R.C."/>
            <person name="Kema G.H.J."/>
            <person name="Lawrence C."/>
            <person name="Scott J.A."/>
            <person name="Spatafora J.W."/>
            <person name="Turgeon B.G."/>
            <person name="de Wit P.J.G.M."/>
            <person name="Zhong S."/>
            <person name="Goodwin S.B."/>
            <person name="Grigoriev I.V."/>
        </authorList>
    </citation>
    <scope>NUCLEOTIDE SEQUENCE [LARGE SCALE GENOMIC DNA]</scope>
    <source>
        <strain evidence="1 2">SO2202</strain>
    </source>
</reference>
<name>N1QJM5_SPHMS</name>
<dbReference type="Gene3D" id="3.40.50.1240">
    <property type="entry name" value="Phosphoglycerate mutase-like"/>
    <property type="match status" value="1"/>
</dbReference>
<sequence length="191" mass="21797">MPPILHLVRHAQGLHNVSTSNHILHDPDLTALGEQQCSDLRRRGSPSSFPHQQIDLVVASPMKRTIRTALLAFGETILEPKSLQVVCLPELQETSDLPCDTGSTREELEGLFRGQAVDLQYVTPGWDRKIGRWAPDREAVQARARQARVWLKNRPEKEIVCVTHGDFLHYFMEDWSEVDRTGWANAEYVFF</sequence>
<evidence type="ECO:0000313" key="2">
    <source>
        <dbReference type="Proteomes" id="UP000016931"/>
    </source>
</evidence>
<gene>
    <name evidence="1" type="ORF">SEPMUDRAFT_36394</name>
</gene>
<proteinExistence type="predicted"/>
<dbReference type="InterPro" id="IPR029033">
    <property type="entry name" value="His_PPase_superfam"/>
</dbReference>
<dbReference type="OMA" id="HGCFLHF"/>
<dbReference type="eggNOG" id="KOG4754">
    <property type="taxonomic scope" value="Eukaryota"/>
</dbReference>
<dbReference type="AlphaFoldDB" id="N1QJM5"/>
<dbReference type="PANTHER" id="PTHR48100">
    <property type="entry name" value="BROAD-SPECIFICITY PHOSPHATASE YOR283W-RELATED"/>
    <property type="match status" value="1"/>
</dbReference>